<sequence>MIMERFEGYIFPVVCSTNFFISCLLFSKITREQRESYMDEIFHVPQAQKYCEGKFTEWDPMITTLPGLYLLSVGVIKPVMWLVGWTGTAMCSTAMLRFINVLFNCGNLYILYLLICRIHPKDKSRATGRRVLSAISLSSFPVLYFFTFLYYTDAGSTFFTLFAYLMCLYRCHKASALLGICSILFRQTNIIWVAFCAGTVVAQKMDEAWRVDQSKKKDEKSASQISLQRLAHFLPKYLTSPVNIKSVLLSTWPYGVVALGFIVFVVLNAGIVVGDRSNHEACLNAPQLFYFFSFTLIFSLPISLCYHRLVRFVQSLQRHPFLFLLITVLSVILVWKFTFVHQYLLADNRHFPFYVWKRIFQKHELVRFLLVPAYVFAAWSFMDTLNSKSAFWILAFCVCLVAATVPQKLLEFRYFILPYLLYRIHVPLSSLPRLLLEFALYAAVNAATIYIFIQKTFQWPDSPAVQRFMW</sequence>
<evidence type="ECO:0000256" key="6">
    <source>
        <dbReference type="ARBA" id="ARBA00022676"/>
    </source>
</evidence>
<evidence type="ECO:0000313" key="15">
    <source>
        <dbReference type="Proteomes" id="UP000221080"/>
    </source>
</evidence>
<evidence type="ECO:0000256" key="2">
    <source>
        <dbReference type="ARBA" id="ARBA00004922"/>
    </source>
</evidence>
<comment type="function">
    <text evidence="12">Dol-P-Glc:Glc(2)Man(9)GlcNAc(2)-PP-Dol alpha-1,2-glucosyltransferase that operates in the biosynthetic pathway of dolichol-linked oligosaccharides, the glycan precursors employed in protein asparagine (N)-glycosylation. The assembly of dolichol-linked oligosaccharides begins on the cytosolic side of the endoplasmic reticulum membrane and finishes in its lumen. The sequential addition of sugars to dolichol pyrophosphate produces dolichol-linked oligosaccharides containing fourteen sugars, including two GlcNAcs, nine mannoses and three glucoses. Once assembled, the oligosaccharide is transferred from the lipid to nascent proteins by oligosaccharyltransferases. In the lumen of the endoplasmic reticulum, adds the third and last glucose residue from dolichyl phosphate glucose (Dol-P-Glc) onto the lipid-linked oligosaccharide intermediate Glc(2)Man(9)GlcNAc(2)-PP-Dol to produce Glc(3)Man(9)GlcNAc(2)-PP-Dol.</text>
</comment>
<reference evidence="16" key="2">
    <citation type="submission" date="2025-08" db="UniProtKB">
        <authorList>
            <consortium name="RefSeq"/>
        </authorList>
    </citation>
    <scope>IDENTIFICATION</scope>
    <source>
        <tissue evidence="16">Blood</tissue>
    </source>
</reference>
<feature type="transmembrane region" description="Helical" evidence="14">
    <location>
        <begin position="68"/>
        <end position="86"/>
    </location>
</feature>
<keyword evidence="15" id="KW-1185">Reference proteome</keyword>
<evidence type="ECO:0000256" key="13">
    <source>
        <dbReference type="ARBA" id="ARBA00048064"/>
    </source>
</evidence>
<name>A0A2D0T5Z0_ICTPU</name>
<dbReference type="CTD" id="84920"/>
<dbReference type="RefSeq" id="XP_017350045.1">
    <property type="nucleotide sequence ID" value="XM_017494556.3"/>
</dbReference>
<dbReference type="PROSITE" id="PS51257">
    <property type="entry name" value="PROKAR_LIPOPROTEIN"/>
    <property type="match status" value="1"/>
</dbReference>
<keyword evidence="7" id="KW-0808">Transferase</keyword>
<keyword evidence="6 14" id="KW-0328">Glycosyltransferase</keyword>
<proteinExistence type="inferred from homology"/>
<feature type="transmembrane region" description="Helical" evidence="14">
    <location>
        <begin position="365"/>
        <end position="382"/>
    </location>
</feature>
<evidence type="ECO:0000313" key="16">
    <source>
        <dbReference type="RefSeq" id="XP_017350045.1"/>
    </source>
</evidence>
<comment type="catalytic activity">
    <reaction evidence="13">
        <text>an alpha-D-Glc-(1-&gt;3)-alpha-D-Glc-(1-&gt;3)-alpha-D-Man-(1-&gt;2)-alpha-D-Man-(1-&gt;2)-alpha-D-Man-(1-&gt;3)-[alpha-D-Man-(1-&gt;2)-alpha-D-Man-(1-&gt;3)-[alpha-D-Man-(1-&gt;2)-alpha-D-Man-(1-&gt;6)]-alpha-D-Man-(1-&gt;6)]-beta-D-Man-(1-&gt;4)-beta-D-GlcNAc-(1-&gt;4)-alpha-D-GlcNAc-diphospho-di-trans,poly-cis-dolichol + a di-trans,poly-cis-dolichyl beta-D-glucosyl phosphate = a alpha-D-Glc-(1-&gt;2)-alpha-D-Glc-(1-&gt;3)-alpha-D-Glc-(1-&gt;3)-alpha-D-Man-(1-&gt;2)-alpha-D-Man-(1-&gt;2)-alpha-D-Man-(1-&gt;3)-[alpha-D-Man-(1-&gt;2)-alpha-D-Man-(1-&gt;3)-[alpha-D-Man-(1-&gt;2)-alpha-D-Man-(1-&gt;6)]-alpha-D-Man-(1-&gt;6)]-beta-D-Man-(1-&gt;4)-beta-D-GlcNAc-(1-&gt;4)-alpha-D-GlcNAc-diphospho-di-trans,poly-cis-dolichol + a di-trans,poly-cis-dolichyl phosphate + H(+)</text>
        <dbReference type="Rhea" id="RHEA:29543"/>
        <dbReference type="Rhea" id="RHEA-COMP:19498"/>
        <dbReference type="Rhea" id="RHEA-COMP:19502"/>
        <dbReference type="Rhea" id="RHEA-COMP:19512"/>
        <dbReference type="Rhea" id="RHEA-COMP:19522"/>
        <dbReference type="ChEBI" id="CHEBI:15378"/>
        <dbReference type="ChEBI" id="CHEBI:57525"/>
        <dbReference type="ChEBI" id="CHEBI:57683"/>
        <dbReference type="ChEBI" id="CHEBI:132522"/>
        <dbReference type="ChEBI" id="CHEBI:132523"/>
        <dbReference type="EC" id="2.4.1.256"/>
    </reaction>
    <physiologicalReaction direction="left-to-right" evidence="13">
        <dbReference type="Rhea" id="RHEA:29544"/>
    </physiologicalReaction>
</comment>
<keyword evidence="9" id="KW-0256">Endoplasmic reticulum</keyword>
<keyword evidence="8 14" id="KW-0812">Transmembrane</keyword>
<feature type="transmembrane region" description="Helical" evidence="14">
    <location>
        <begin position="321"/>
        <end position="345"/>
    </location>
</feature>
<comment type="subcellular location">
    <subcellularLocation>
        <location evidence="1">Endoplasmic reticulum membrane</location>
        <topology evidence="1">Multi-pass membrane protein</topology>
    </subcellularLocation>
</comment>
<dbReference type="KEGG" id="ipu:108279920"/>
<comment type="similarity">
    <text evidence="3 14">Belongs to the ALG10 glucosyltransferase family.</text>
</comment>
<dbReference type="PANTHER" id="PTHR12989">
    <property type="entry name" value="ALPHA-1,2-GLUCOSYLTRANSFERASE ALG10"/>
    <property type="match status" value="1"/>
</dbReference>
<reference evidence="15" key="1">
    <citation type="journal article" date="2016" name="Nat. Commun.">
        <title>The channel catfish genome sequence provides insights into the evolution of scale formation in teleosts.</title>
        <authorList>
            <person name="Liu Z."/>
            <person name="Liu S."/>
            <person name="Yao J."/>
            <person name="Bao L."/>
            <person name="Zhang J."/>
            <person name="Li Y."/>
            <person name="Jiang C."/>
            <person name="Sun L."/>
            <person name="Wang R."/>
            <person name="Zhang Y."/>
            <person name="Zhou T."/>
            <person name="Zeng Q."/>
            <person name="Fu Q."/>
            <person name="Gao S."/>
            <person name="Li N."/>
            <person name="Koren S."/>
            <person name="Jiang Y."/>
            <person name="Zimin A."/>
            <person name="Xu P."/>
            <person name="Phillippy A.M."/>
            <person name="Geng X."/>
            <person name="Song L."/>
            <person name="Sun F."/>
            <person name="Li C."/>
            <person name="Wang X."/>
            <person name="Chen A."/>
            <person name="Jin Y."/>
            <person name="Yuan Z."/>
            <person name="Yang Y."/>
            <person name="Tan S."/>
            <person name="Peatman E."/>
            <person name="Lu J."/>
            <person name="Qin Z."/>
            <person name="Dunham R."/>
            <person name="Li Z."/>
            <person name="Sonstegard T."/>
            <person name="Feng J."/>
            <person name="Danzmann R.G."/>
            <person name="Schroeder S."/>
            <person name="Scheffler B."/>
            <person name="Duke M.V."/>
            <person name="Ballard L."/>
            <person name="Kucuktas H."/>
            <person name="Kaltenboeck L."/>
            <person name="Liu H."/>
            <person name="Armbruster J."/>
            <person name="Xie Y."/>
            <person name="Kirby M.L."/>
            <person name="Tian Y."/>
            <person name="Flanagan M.E."/>
            <person name="Mu W."/>
            <person name="Waldbieser G.C."/>
        </authorList>
    </citation>
    <scope>NUCLEOTIDE SEQUENCE [LARGE SCALE GENOMIC DNA]</scope>
    <source>
        <strain evidence="15">SDA103</strain>
    </source>
</reference>
<evidence type="ECO:0000256" key="5">
    <source>
        <dbReference type="ARBA" id="ARBA00018512"/>
    </source>
</evidence>
<dbReference type="GO" id="GO:0106073">
    <property type="term" value="F:dolichyl pyrophosphate Glc2Man9GlcNAc2 alpha-1,2-glucosyltransferase activity"/>
    <property type="evidence" value="ECO:0007669"/>
    <property type="project" value="UniProtKB-UniRule"/>
</dbReference>
<feature type="transmembrane region" description="Helical" evidence="14">
    <location>
        <begin position="98"/>
        <end position="119"/>
    </location>
</feature>
<keyword evidence="11 14" id="KW-0472">Membrane</keyword>
<evidence type="ECO:0000256" key="4">
    <source>
        <dbReference type="ARBA" id="ARBA00011967"/>
    </source>
</evidence>
<dbReference type="Proteomes" id="UP000221080">
    <property type="component" value="Chromosome 19"/>
</dbReference>
<feature type="transmembrane region" description="Helical" evidence="14">
    <location>
        <begin position="131"/>
        <end position="152"/>
    </location>
</feature>
<evidence type="ECO:0000256" key="3">
    <source>
        <dbReference type="ARBA" id="ARBA00010600"/>
    </source>
</evidence>
<comment type="pathway">
    <text evidence="2">Protein modification; protein glycosylation.</text>
</comment>
<evidence type="ECO:0000256" key="10">
    <source>
        <dbReference type="ARBA" id="ARBA00022989"/>
    </source>
</evidence>
<evidence type="ECO:0000256" key="9">
    <source>
        <dbReference type="ARBA" id="ARBA00022824"/>
    </source>
</evidence>
<evidence type="ECO:0000256" key="12">
    <source>
        <dbReference type="ARBA" id="ARBA00044727"/>
    </source>
</evidence>
<feature type="transmembrane region" description="Helical" evidence="14">
    <location>
        <begin position="6"/>
        <end position="26"/>
    </location>
</feature>
<dbReference type="GO" id="GO:0006488">
    <property type="term" value="P:dolichol-linked oligosaccharide biosynthetic process"/>
    <property type="evidence" value="ECO:0007669"/>
    <property type="project" value="UniProtKB-UniRule"/>
</dbReference>
<evidence type="ECO:0000256" key="7">
    <source>
        <dbReference type="ARBA" id="ARBA00022679"/>
    </source>
</evidence>
<evidence type="ECO:0000256" key="11">
    <source>
        <dbReference type="ARBA" id="ARBA00023136"/>
    </source>
</evidence>
<feature type="transmembrane region" description="Helical" evidence="14">
    <location>
        <begin position="158"/>
        <end position="185"/>
    </location>
</feature>
<dbReference type="InterPro" id="IPR016900">
    <property type="entry name" value="Alg10"/>
</dbReference>
<feature type="transmembrane region" description="Helical" evidence="14">
    <location>
        <begin position="252"/>
        <end position="273"/>
    </location>
</feature>
<feature type="transmembrane region" description="Helical" evidence="14">
    <location>
        <begin position="430"/>
        <end position="453"/>
    </location>
</feature>
<dbReference type="EC" id="2.4.1.256" evidence="4 14"/>
<dbReference type="Pfam" id="PF04922">
    <property type="entry name" value="DIE2_ALG10"/>
    <property type="match status" value="1"/>
</dbReference>
<accession>A0A2D0T5Z0</accession>
<evidence type="ECO:0000256" key="8">
    <source>
        <dbReference type="ARBA" id="ARBA00022692"/>
    </source>
</evidence>
<dbReference type="GO" id="GO:0005789">
    <property type="term" value="C:endoplasmic reticulum membrane"/>
    <property type="evidence" value="ECO:0007669"/>
    <property type="project" value="UniProtKB-SubCell"/>
</dbReference>
<evidence type="ECO:0000256" key="1">
    <source>
        <dbReference type="ARBA" id="ARBA00004477"/>
    </source>
</evidence>
<dbReference type="OMA" id="VWDSKIT"/>
<evidence type="ECO:0000256" key="14">
    <source>
        <dbReference type="PIRNR" id="PIRNR028810"/>
    </source>
</evidence>
<dbReference type="STRING" id="7998.ENSIPUP00000014265"/>
<dbReference type="GeneID" id="108279920"/>
<protein>
    <recommendedName>
        <fullName evidence="5 14">Dol-P-Glc:Glc(2)Man(9)GlcNAc(2)-PP-Dol alpha-1,2-glucosyltransferase</fullName>
        <ecNumber evidence="4 14">2.4.1.256</ecNumber>
    </recommendedName>
</protein>
<gene>
    <name evidence="16" type="primary">alg10</name>
</gene>
<keyword evidence="10 14" id="KW-1133">Transmembrane helix</keyword>
<dbReference type="AlphaFoldDB" id="A0A2D0T5Z0"/>
<feature type="transmembrane region" description="Helical" evidence="14">
    <location>
        <begin position="288"/>
        <end position="309"/>
    </location>
</feature>
<feature type="transmembrane region" description="Helical" evidence="14">
    <location>
        <begin position="389"/>
        <end position="410"/>
    </location>
</feature>
<dbReference type="PIRSF" id="PIRSF028810">
    <property type="entry name" value="Alpha1_2_glucosyltferase_Alg10"/>
    <property type="match status" value="1"/>
</dbReference>
<organism evidence="15 16">
    <name type="scientific">Ictalurus punctatus</name>
    <name type="common">Channel catfish</name>
    <name type="synonym">Silurus punctatus</name>
    <dbReference type="NCBI Taxonomy" id="7998"/>
    <lineage>
        <taxon>Eukaryota</taxon>
        <taxon>Metazoa</taxon>
        <taxon>Chordata</taxon>
        <taxon>Craniata</taxon>
        <taxon>Vertebrata</taxon>
        <taxon>Euteleostomi</taxon>
        <taxon>Actinopterygii</taxon>
        <taxon>Neopterygii</taxon>
        <taxon>Teleostei</taxon>
        <taxon>Ostariophysi</taxon>
        <taxon>Siluriformes</taxon>
        <taxon>Ictaluridae</taxon>
        <taxon>Ictalurus</taxon>
    </lineage>
</organism>
<dbReference type="OrthoDB" id="4769at2759"/>
<dbReference type="PANTHER" id="PTHR12989:SF10">
    <property type="entry name" value="DOL-P-GLC:GLC(2)MAN(9)GLCNAC(2)-PP-DOL ALPHA-1,2-GLUCOSYLTRANSFERASE-RELATED"/>
    <property type="match status" value="1"/>
</dbReference>